<evidence type="ECO:0000259" key="4">
    <source>
        <dbReference type="Pfam" id="PF00535"/>
    </source>
</evidence>
<evidence type="ECO:0000256" key="1">
    <source>
        <dbReference type="ARBA" id="ARBA00022676"/>
    </source>
</evidence>
<dbReference type="EMBL" id="HG315671">
    <property type="protein sequence ID" value="CDF78469.1"/>
    <property type="molecule type" value="Genomic_DNA"/>
</dbReference>
<name>T2KKD0_FORAG</name>
<feature type="domain" description="Glycosyltransferase 2-like" evidence="4">
    <location>
        <begin position="353"/>
        <end position="471"/>
    </location>
</feature>
<dbReference type="eggNOG" id="COG1216">
    <property type="taxonomic scope" value="Bacteria"/>
</dbReference>
<keyword evidence="6" id="KW-1185">Reference proteome</keyword>
<dbReference type="Gene3D" id="3.40.50.2000">
    <property type="entry name" value="Glycogen Phosphorylase B"/>
    <property type="match status" value="2"/>
</dbReference>
<dbReference type="PATRIC" id="fig|1347342.6.peg.763"/>
<keyword evidence="3" id="KW-0812">Transmembrane</keyword>
<dbReference type="InterPro" id="IPR001173">
    <property type="entry name" value="Glyco_trans_2-like"/>
</dbReference>
<dbReference type="GO" id="GO:0008713">
    <property type="term" value="F:ADP-heptose-lipopolysaccharide heptosyltransferase activity"/>
    <property type="evidence" value="ECO:0007669"/>
    <property type="project" value="TreeGrafter"/>
</dbReference>
<dbReference type="SUPFAM" id="SSF53448">
    <property type="entry name" value="Nucleotide-diphospho-sugar transferases"/>
    <property type="match status" value="1"/>
</dbReference>
<dbReference type="Pfam" id="PF01075">
    <property type="entry name" value="Glyco_transf_9"/>
    <property type="match status" value="1"/>
</dbReference>
<dbReference type="Gene3D" id="3.90.550.10">
    <property type="entry name" value="Spore Coat Polysaccharide Biosynthesis Protein SpsA, Chain A"/>
    <property type="match status" value="1"/>
</dbReference>
<protein>
    <submittedName>
        <fullName evidence="5">'glycosyl transferase</fullName>
    </submittedName>
</protein>
<evidence type="ECO:0000256" key="2">
    <source>
        <dbReference type="ARBA" id="ARBA00022679"/>
    </source>
</evidence>
<organism evidence="5 6">
    <name type="scientific">Formosa agariphila (strain DSM 15362 / KCTC 12365 / LMG 23005 / KMM 3901 / M-2Alg 35-1)</name>
    <dbReference type="NCBI Taxonomy" id="1347342"/>
    <lineage>
        <taxon>Bacteria</taxon>
        <taxon>Pseudomonadati</taxon>
        <taxon>Bacteroidota</taxon>
        <taxon>Flavobacteriia</taxon>
        <taxon>Flavobacteriales</taxon>
        <taxon>Flavobacteriaceae</taxon>
        <taxon>Formosa</taxon>
    </lineage>
</organism>
<evidence type="ECO:0000313" key="6">
    <source>
        <dbReference type="Proteomes" id="UP000016160"/>
    </source>
</evidence>
<dbReference type="CDD" id="cd02511">
    <property type="entry name" value="Beta4Glucosyltransferase"/>
    <property type="match status" value="1"/>
</dbReference>
<gene>
    <name evidence="5" type="ORF">BN863_7570</name>
</gene>
<keyword evidence="3" id="KW-0472">Membrane</keyword>
<dbReference type="PANTHER" id="PTHR30160">
    <property type="entry name" value="TETRAACYLDISACCHARIDE 4'-KINASE-RELATED"/>
    <property type="match status" value="1"/>
</dbReference>
<dbReference type="SUPFAM" id="SSF53756">
    <property type="entry name" value="UDP-Glycosyltransferase/glycogen phosphorylase"/>
    <property type="match status" value="1"/>
</dbReference>
<feature type="transmembrane region" description="Helical" evidence="3">
    <location>
        <begin position="569"/>
        <end position="588"/>
    </location>
</feature>
<evidence type="ECO:0000256" key="3">
    <source>
        <dbReference type="SAM" id="Phobius"/>
    </source>
</evidence>
<dbReference type="HOGENOM" id="CLU_038371_3_0_10"/>
<dbReference type="STRING" id="1347342.BN863_7570"/>
<reference evidence="5 6" key="1">
    <citation type="journal article" date="2013" name="Appl. Environ. Microbiol.">
        <title>The genome of the alga-associated marine flavobacterium Formosa agariphila KMM 3901T reveals a broad potential for degradation of algal polysaccharides.</title>
        <authorList>
            <person name="Mann A.J."/>
            <person name="Hahnke R.L."/>
            <person name="Huang S."/>
            <person name="Werner J."/>
            <person name="Xing P."/>
            <person name="Barbeyron T."/>
            <person name="Huettel B."/>
            <person name="Stueber K."/>
            <person name="Reinhardt R."/>
            <person name="Harder J."/>
            <person name="Gloeckner F.O."/>
            <person name="Amann R.I."/>
            <person name="Teeling H."/>
        </authorList>
    </citation>
    <scope>NUCLEOTIDE SEQUENCE [LARGE SCALE GENOMIC DNA]</scope>
    <source>
        <strain evidence="6">DSM 15362 / KCTC 12365 / LMG 23005 / KMM 3901</strain>
    </source>
</reference>
<sequence>MIGDVLTSSILFEALKKEYPNATLHYLINGNTFSVVEHNPYIDNIVLFPSEAEKNTKALITFAKALSTENFDVIIDVYSKLSSNIISYYSKAKTKISYHKWYSNWIYSKTIKRTTKANTEAGLAIENRLQLLKPLIKDVPEVIKPKIYLTASEIEHSKQFLLTNGLNLEKPIFMIGVLGSGESKSYPLTYMSAVIDTIVQITNAQILFNYIPPQLDLAQQIFDACKPETQKHIFFTVYGKSLRSFLGILSQCQAIIGNEGGAINMAKALNIKTFTIFSPWIDKETWSIFEDKTTNVSVHLKDYLPEIYKSKPEKYLKKDSLELYKKFTPEYFKNTLIDFLNPYKSTRMTKITAIIPTGNEIHNIEAVIESVKFADEILVVDSFSTDGTYEKALPLATKVIRREFDYFASQKNWAIPQAKHEWILLVDADERVTPELQTEIIEILKNPDPNIVAYWIGRLNHFMGERVHYSGWRNDKVIRLFKRDFCVYEDKFVHEEIEANGNVGHLKNKLYHNTYTTFDKYLEKMNRYAWLQAKDYDKKTGKLTPYHFVLKPFWGFFKHYIIQSGFRDGVIGLTIGYIQGYVIFMRYVKLWLLRKGRK</sequence>
<keyword evidence="3" id="KW-1133">Transmembrane helix</keyword>
<dbReference type="CDD" id="cd03789">
    <property type="entry name" value="GT9_LPS_heptosyltransferase"/>
    <property type="match status" value="1"/>
</dbReference>
<keyword evidence="1" id="KW-0328">Glycosyltransferase</keyword>
<proteinExistence type="predicted"/>
<dbReference type="GO" id="GO:0009244">
    <property type="term" value="P:lipopolysaccharide core region biosynthetic process"/>
    <property type="evidence" value="ECO:0007669"/>
    <property type="project" value="TreeGrafter"/>
</dbReference>
<dbReference type="InterPro" id="IPR051199">
    <property type="entry name" value="LPS_LOS_Heptosyltrfase"/>
</dbReference>
<dbReference type="Proteomes" id="UP000016160">
    <property type="component" value="Chromosome"/>
</dbReference>
<keyword evidence="2 5" id="KW-0808">Transferase</keyword>
<accession>T2KKD0</accession>
<dbReference type="eggNOG" id="COG0859">
    <property type="taxonomic scope" value="Bacteria"/>
</dbReference>
<dbReference type="GO" id="GO:0005829">
    <property type="term" value="C:cytosol"/>
    <property type="evidence" value="ECO:0007669"/>
    <property type="project" value="TreeGrafter"/>
</dbReference>
<dbReference type="Pfam" id="PF00535">
    <property type="entry name" value="Glycos_transf_2"/>
    <property type="match status" value="1"/>
</dbReference>
<dbReference type="InterPro" id="IPR029044">
    <property type="entry name" value="Nucleotide-diphossugar_trans"/>
</dbReference>
<dbReference type="AlphaFoldDB" id="T2KKD0"/>
<evidence type="ECO:0000313" key="5">
    <source>
        <dbReference type="EMBL" id="CDF78469.1"/>
    </source>
</evidence>
<dbReference type="InterPro" id="IPR002201">
    <property type="entry name" value="Glyco_trans_9"/>
</dbReference>